<sequence>MSYPKEVLKEALENFLVERLKEYDFNFNAKSLKFVREFDEIKNEIYFPAAKFNYANEIIQFDCYFDIESSKFKRWHKKNFPDLSVSYYLNPENHYSKKFNRELYAAYYDFKKYDHQKIMDVIFENFVKCKNPYFLDNNTWEKIAKNSVAEDKINALIMCGKYNEAFELCSDKIEKYQKYMESDDYKNESNPNLIEHYQYHLNRLAAKGDYLKEYIKIDL</sequence>
<dbReference type="AlphaFoldDB" id="A0A3D9C5E4"/>
<accession>A0A3D9C5E4</accession>
<comment type="caution">
    <text evidence="1">The sequence shown here is derived from an EMBL/GenBank/DDBJ whole genome shotgun (WGS) entry which is preliminary data.</text>
</comment>
<reference evidence="2" key="1">
    <citation type="submission" date="2018-06" db="EMBL/GenBank/DDBJ databases">
        <authorList>
            <person name="Lum Nde A."/>
            <person name="Hugo C."/>
        </authorList>
    </citation>
    <scope>NUCLEOTIDE SEQUENCE [LARGE SCALE GENOMIC DNA]</scope>
    <source>
        <strain evidence="2">1_F178</strain>
    </source>
</reference>
<name>A0A3D9C5E4_9FLAO</name>
<gene>
    <name evidence="1" type="ORF">DRF65_18490</name>
</gene>
<proteinExistence type="predicted"/>
<dbReference type="RefSeq" id="WP_115972229.1">
    <property type="nucleotide sequence ID" value="NZ_QNVT01000020.1"/>
</dbReference>
<organism evidence="1 2">
    <name type="scientific">Chryseobacterium pennae</name>
    <dbReference type="NCBI Taxonomy" id="2258962"/>
    <lineage>
        <taxon>Bacteria</taxon>
        <taxon>Pseudomonadati</taxon>
        <taxon>Bacteroidota</taxon>
        <taxon>Flavobacteriia</taxon>
        <taxon>Flavobacteriales</taxon>
        <taxon>Weeksellaceae</taxon>
        <taxon>Chryseobacterium group</taxon>
        <taxon>Chryseobacterium</taxon>
    </lineage>
</organism>
<keyword evidence="2" id="KW-1185">Reference proteome</keyword>
<dbReference type="EMBL" id="QNVT01000020">
    <property type="protein sequence ID" value="REC60796.1"/>
    <property type="molecule type" value="Genomic_DNA"/>
</dbReference>
<dbReference type="Proteomes" id="UP000256686">
    <property type="component" value="Unassembled WGS sequence"/>
</dbReference>
<evidence type="ECO:0008006" key="3">
    <source>
        <dbReference type="Google" id="ProtNLM"/>
    </source>
</evidence>
<evidence type="ECO:0000313" key="1">
    <source>
        <dbReference type="EMBL" id="REC60796.1"/>
    </source>
</evidence>
<evidence type="ECO:0000313" key="2">
    <source>
        <dbReference type="Proteomes" id="UP000256686"/>
    </source>
</evidence>
<protein>
    <recommendedName>
        <fullName evidence="3">DUF4304 domain-containing protein</fullName>
    </recommendedName>
</protein>